<sequence>MSKEAPPASCRRCAIGCSRPFENKPTGSHAVRVSSGCLLAPSKKHSTSSATTDDISAECSERREASWEPCTLFIGALPASRPQHAPRDIRPQVFAAYGASGFSLDLGAALSGHTTLSAFPLTYSRRSDPETMRQCGGRANDRDGTLDRRERGGGFHIRHLKASLYLKSIAACCRSVNSPGNYSNA</sequence>
<evidence type="ECO:0000313" key="2">
    <source>
        <dbReference type="Proteomes" id="UP000016223"/>
    </source>
</evidence>
<organism evidence="1 2">
    <name type="scientific">Variovorax paradoxus B4</name>
    <dbReference type="NCBI Taxonomy" id="1246301"/>
    <lineage>
        <taxon>Bacteria</taxon>
        <taxon>Pseudomonadati</taxon>
        <taxon>Pseudomonadota</taxon>
        <taxon>Betaproteobacteria</taxon>
        <taxon>Burkholderiales</taxon>
        <taxon>Comamonadaceae</taxon>
        <taxon>Variovorax</taxon>
    </lineage>
</organism>
<protein>
    <submittedName>
        <fullName evidence="1">Uncharacterized protein</fullName>
    </submittedName>
</protein>
<dbReference type="Proteomes" id="UP000016223">
    <property type="component" value="Chromosome 1"/>
</dbReference>
<dbReference type="EMBL" id="CP003911">
    <property type="protein sequence ID" value="AGU51548.1"/>
    <property type="molecule type" value="Genomic_DNA"/>
</dbReference>
<dbReference type="KEGG" id="vpd:VAPA_1c44750"/>
<gene>
    <name evidence="1" type="ORF">VAPA_1c44750</name>
</gene>
<proteinExistence type="predicted"/>
<dbReference type="HOGENOM" id="CLU_1460709_0_0_4"/>
<reference evidence="1 2" key="1">
    <citation type="submission" date="2012-10" db="EMBL/GenBank/DDBJ databases">
        <title>Genome sequence of Variovorax paradoxus B4.</title>
        <authorList>
            <person name="Schuldes J."/>
            <person name="Brandt U."/>
            <person name="Hiessl S."/>
            <person name="Wuebbeler J.H."/>
            <person name="Thuermer A."/>
            <person name="Steinbuechel A."/>
            <person name="Daniel R."/>
        </authorList>
    </citation>
    <scope>NUCLEOTIDE SEQUENCE [LARGE SCALE GENOMIC DNA]</scope>
    <source>
        <strain evidence="1 2">B4</strain>
    </source>
</reference>
<evidence type="ECO:0000313" key="1">
    <source>
        <dbReference type="EMBL" id="AGU51548.1"/>
    </source>
</evidence>
<name>T1XG67_VARPD</name>
<dbReference type="AlphaFoldDB" id="T1XG67"/>
<dbReference type="PATRIC" id="fig|1246301.3.peg.4513"/>
<accession>T1XG67</accession>